<evidence type="ECO:0000313" key="1">
    <source>
        <dbReference type="Proteomes" id="UP000887580"/>
    </source>
</evidence>
<name>A0AC35FIH4_9BILA</name>
<protein>
    <submittedName>
        <fullName evidence="2">Uncharacterized protein</fullName>
    </submittedName>
</protein>
<sequence length="193" mass="21706">MATKDFSLPLKSKQNNSDGQYKNFSLKQKNFSNAFFESSKNVSSENRNVLNYDFANKNYSKTQKQSYPRNKATKILSPTFGSIDGFKKESCEKISSSSSTSNSTLSLHIEAYESSIVSGLFDGTKKPLKQNGLIRGNAKQLFTDFESVIQNPFEFPRQQQENVGAKTPEVAQYTASQRLLSPNQVNQYSKRGH</sequence>
<dbReference type="Proteomes" id="UP000887580">
    <property type="component" value="Unplaced"/>
</dbReference>
<organism evidence="1 2">
    <name type="scientific">Panagrolaimus sp. PS1159</name>
    <dbReference type="NCBI Taxonomy" id="55785"/>
    <lineage>
        <taxon>Eukaryota</taxon>
        <taxon>Metazoa</taxon>
        <taxon>Ecdysozoa</taxon>
        <taxon>Nematoda</taxon>
        <taxon>Chromadorea</taxon>
        <taxon>Rhabditida</taxon>
        <taxon>Tylenchina</taxon>
        <taxon>Panagrolaimomorpha</taxon>
        <taxon>Panagrolaimoidea</taxon>
        <taxon>Panagrolaimidae</taxon>
        <taxon>Panagrolaimus</taxon>
    </lineage>
</organism>
<evidence type="ECO:0000313" key="2">
    <source>
        <dbReference type="WBParaSite" id="PS1159_v2.g17266.t1"/>
    </source>
</evidence>
<dbReference type="WBParaSite" id="PS1159_v2.g17266.t1">
    <property type="protein sequence ID" value="PS1159_v2.g17266.t1"/>
    <property type="gene ID" value="PS1159_v2.g17266"/>
</dbReference>
<proteinExistence type="predicted"/>
<reference evidence="2" key="1">
    <citation type="submission" date="2022-11" db="UniProtKB">
        <authorList>
            <consortium name="WormBaseParasite"/>
        </authorList>
    </citation>
    <scope>IDENTIFICATION</scope>
</reference>
<accession>A0AC35FIH4</accession>